<sequence length="1593" mass="177832">MLGVLPQDYTLFSALADEVDNSLQAVFQLEFGKQRLICVNLDQEEGKISIFDTGKGMDGTPQNCISKWGTIGSSMNRHSVAEAIGGKPPYLKPNFGMYGFGGIGAGLHLGGNISVYSKTEVSQRVAILHLGRKSLTTSVKAGSVWKTGGEFRSPTQQELQWSPHESFTKVEISDLSCDVRSWRVEEVQRKLKDYYFPYIQNDEGEGGITETPVEIRVNGENLAGIVGGEVAHANFHSSRGEPYVIILEFTKPKERKPSEHAGAGVDRANARITCHYFPIIQGREGIENIIQELKDEDSDFSGTFETFSRRSIRRLGRLLPDAGRFLPDDRSAGRLPFMEPKRFYREKEVNRHCYKRVKAFIDVDAGFIPTTSKMDLVQKHPFTKALLELGLGLQTKDTASKTLKTKGTGPVTISITRISKDTGDRAIDVQKLHSDYTEWLTKQHDNFDVGAVFNDGVIIPTQEHHKQDLNITKDVFRVVYSIECDGKINWTVGKEKAPKHLKLLKGLPGLKNDDKDLFVTVECFISDGLPDEKGDTKIICRPIEVPEDRGSKVEGEQDQGELLDFVLGESRPFPIEILFGDKYAEVDEANWQRRLDVIQSRLPAYIELLNEQDVSKLTGPQARSASCIQSLRKNASLKAGATLPQEIIAVVRPKAHSCTSPTPLEQKYVFTESMEMSLEVCQVKLPLSLQVSLDEIKAKSERKHETKVTPSAKGGLRGLYCFRLAGTELESFLRTTGTYVFIFTLVSVKYKEVQNHNFHIDITPSSKIGHWNICSHPGICSEHHPDRNPEVMKVRLGGLLSGTLYLTRVDEFSNPMEFTRIPTDVKCDIYSVEGNQVEISITIVKDLIKISDDHLSLEIPRIEVGGGKLELLKQTMKAALKMSVDGNPAADFPIAVLPGQPASARIKENNAPKGGLKPGQVFENIIFEILDRYQNPVSSGEKVRVLLDGFEWQDKFEIERSVDENGCLDLGMRLRVTAGYGETARVEFRSTEDLPLWDTAFDIIDRKLRVMNDIPERVAAGSQLKDIVIEAVDEVGQVDNTMDGVDHTLSLDWDPSIIVPLHQGRCTVPPIQIPHTPGKLWLGCVAHTKNSELKILLTVVIEEHEKGGDGSMASENPPNDPGNLESPAVPTRHFKSSIFRKKEVREVSPDNENNKIRKAELQAAVDRKKLEDKLKNQRSKVKKYGNKLNELKRIKKDHDDAMKQYQDELDILTKEVKLETPMVKEANEPTREESLGTFDCTLMQMAAKISLLGDPPGTHAAAILLQAQRERYSEIKDVKGIVGIVALLGAVEKEDYNRALVEFLGLEDMLSIVCDSRSAAECLGVPPETGSLNKNQGLLGFVKSRNLSISGRYRVITLTDESRFFPGSEGMPPGVPAIDDADPQKLLNISPTTKPGIERLVGSLGYAVNMIHLNDDQLKIRILGRGLRESLFFVLFGYLEVFDTTNNMLRAWKNIRTTAVSLDGGLIRKRNQYEMGSREDPVVWFPAVHKNVGSSSKKGNLKVITFTPRPMHHAMNNKTAKRILELKQKKRIEYQRYSEGDTQNEIDKYTNLLKCAQQKVADTELLIKSTPTAALTRTVAEVTTGLPYGRFKA</sequence>
<dbReference type="Proteomes" id="UP000822688">
    <property type="component" value="Chromosome 8"/>
</dbReference>
<name>A0A8T0H0P0_CERPU</name>
<protein>
    <submittedName>
        <fullName evidence="3">Uncharacterized protein</fullName>
    </submittedName>
</protein>
<dbReference type="Gene3D" id="3.30.565.10">
    <property type="entry name" value="Histidine kinase-like ATPase, C-terminal domain"/>
    <property type="match status" value="1"/>
</dbReference>
<reference evidence="3" key="1">
    <citation type="submission" date="2020-06" db="EMBL/GenBank/DDBJ databases">
        <title>WGS assembly of Ceratodon purpureus strain R40.</title>
        <authorList>
            <person name="Carey S.B."/>
            <person name="Jenkins J."/>
            <person name="Shu S."/>
            <person name="Lovell J.T."/>
            <person name="Sreedasyam A."/>
            <person name="Maumus F."/>
            <person name="Tiley G.P."/>
            <person name="Fernandez-Pozo N."/>
            <person name="Barry K."/>
            <person name="Chen C."/>
            <person name="Wang M."/>
            <person name="Lipzen A."/>
            <person name="Daum C."/>
            <person name="Saski C.A."/>
            <person name="Payton A.C."/>
            <person name="Mcbreen J.C."/>
            <person name="Conrad R.E."/>
            <person name="Kollar L.M."/>
            <person name="Olsson S."/>
            <person name="Huttunen S."/>
            <person name="Landis J.B."/>
            <person name="Wickett N.J."/>
            <person name="Johnson M.G."/>
            <person name="Rensing S.A."/>
            <person name="Grimwood J."/>
            <person name="Schmutz J."/>
            <person name="Mcdaniel S.F."/>
        </authorList>
    </citation>
    <scope>NUCLEOTIDE SEQUENCE</scope>
    <source>
        <strain evidence="3">R40</strain>
    </source>
</reference>
<dbReference type="Pfam" id="PF13589">
    <property type="entry name" value="HATPase_c_3"/>
    <property type="match status" value="1"/>
</dbReference>
<evidence type="ECO:0000313" key="3">
    <source>
        <dbReference type="EMBL" id="KAG0563618.1"/>
    </source>
</evidence>
<dbReference type="PANTHER" id="PTHR33566">
    <property type="entry name" value="EN/SPM-LIKE TRANSPOSON-RELATED"/>
    <property type="match status" value="1"/>
</dbReference>
<keyword evidence="1" id="KW-0175">Coiled coil</keyword>
<feature type="coiled-coil region" evidence="1">
    <location>
        <begin position="1167"/>
        <end position="1215"/>
    </location>
</feature>
<dbReference type="InterPro" id="IPR036890">
    <property type="entry name" value="HATPase_C_sf"/>
</dbReference>
<comment type="caution">
    <text evidence="3">The sequence shown here is derived from an EMBL/GenBank/DDBJ whole genome shotgun (WGS) entry which is preliminary data.</text>
</comment>
<organism evidence="3 4">
    <name type="scientific">Ceratodon purpureus</name>
    <name type="common">Fire moss</name>
    <name type="synonym">Dicranum purpureum</name>
    <dbReference type="NCBI Taxonomy" id="3225"/>
    <lineage>
        <taxon>Eukaryota</taxon>
        <taxon>Viridiplantae</taxon>
        <taxon>Streptophyta</taxon>
        <taxon>Embryophyta</taxon>
        <taxon>Bryophyta</taxon>
        <taxon>Bryophytina</taxon>
        <taxon>Bryopsida</taxon>
        <taxon>Dicranidae</taxon>
        <taxon>Pseudoditrichales</taxon>
        <taxon>Ditrichaceae</taxon>
        <taxon>Ceratodon</taxon>
    </lineage>
</organism>
<keyword evidence="4" id="KW-1185">Reference proteome</keyword>
<gene>
    <name evidence="3" type="ORF">KC19_8G045600</name>
</gene>
<evidence type="ECO:0000256" key="2">
    <source>
        <dbReference type="SAM" id="MobiDB-lite"/>
    </source>
</evidence>
<proteinExistence type="predicted"/>
<evidence type="ECO:0000256" key="1">
    <source>
        <dbReference type="SAM" id="Coils"/>
    </source>
</evidence>
<accession>A0A8T0H0P0</accession>
<dbReference type="PANTHER" id="PTHR33566:SF1">
    <property type="entry name" value="EN_SPM-LIKE TRANSPOSON-RELATED"/>
    <property type="match status" value="1"/>
</dbReference>
<dbReference type="EMBL" id="CM026429">
    <property type="protein sequence ID" value="KAG0563618.1"/>
    <property type="molecule type" value="Genomic_DNA"/>
</dbReference>
<feature type="region of interest" description="Disordered" evidence="2">
    <location>
        <begin position="1106"/>
        <end position="1130"/>
    </location>
</feature>
<evidence type="ECO:0000313" key="4">
    <source>
        <dbReference type="Proteomes" id="UP000822688"/>
    </source>
</evidence>